<evidence type="ECO:0000256" key="1">
    <source>
        <dbReference type="SAM" id="MobiDB-lite"/>
    </source>
</evidence>
<keyword evidence="3" id="KW-1185">Reference proteome</keyword>
<sequence length="78" mass="8948">MMRSWRALAGQRSPCHLGVPDWTPPFFREFPLPQKRKYTITNGIVSGFFIRAIRLAPSSNADDTRQSTNNSTQPTLRR</sequence>
<proteinExistence type="predicted"/>
<reference evidence="2" key="1">
    <citation type="submission" date="2020-08" db="EMBL/GenBank/DDBJ databases">
        <title>Multicomponent nature underlies the extraordinary mechanical properties of spider dragline silk.</title>
        <authorList>
            <person name="Kono N."/>
            <person name="Nakamura H."/>
            <person name="Mori M."/>
            <person name="Yoshida Y."/>
            <person name="Ohtoshi R."/>
            <person name="Malay A.D."/>
            <person name="Moran D.A.P."/>
            <person name="Tomita M."/>
            <person name="Numata K."/>
            <person name="Arakawa K."/>
        </authorList>
    </citation>
    <scope>NUCLEOTIDE SEQUENCE</scope>
</reference>
<dbReference type="OrthoDB" id="10582177at2759"/>
<comment type="caution">
    <text evidence="2">The sequence shown here is derived from an EMBL/GenBank/DDBJ whole genome shotgun (WGS) entry which is preliminary data.</text>
</comment>
<dbReference type="Proteomes" id="UP000887013">
    <property type="component" value="Unassembled WGS sequence"/>
</dbReference>
<dbReference type="AlphaFoldDB" id="A0A8X6IRC9"/>
<organism evidence="2 3">
    <name type="scientific">Nephila pilipes</name>
    <name type="common">Giant wood spider</name>
    <name type="synonym">Nephila maculata</name>
    <dbReference type="NCBI Taxonomy" id="299642"/>
    <lineage>
        <taxon>Eukaryota</taxon>
        <taxon>Metazoa</taxon>
        <taxon>Ecdysozoa</taxon>
        <taxon>Arthropoda</taxon>
        <taxon>Chelicerata</taxon>
        <taxon>Arachnida</taxon>
        <taxon>Araneae</taxon>
        <taxon>Araneomorphae</taxon>
        <taxon>Entelegynae</taxon>
        <taxon>Araneoidea</taxon>
        <taxon>Nephilidae</taxon>
        <taxon>Nephila</taxon>
    </lineage>
</organism>
<evidence type="ECO:0000313" key="3">
    <source>
        <dbReference type="Proteomes" id="UP000887013"/>
    </source>
</evidence>
<name>A0A8X6IRC9_NEPPI</name>
<dbReference type="EMBL" id="BMAW01092618">
    <property type="protein sequence ID" value="GFS55924.1"/>
    <property type="molecule type" value="Genomic_DNA"/>
</dbReference>
<evidence type="ECO:0000313" key="2">
    <source>
        <dbReference type="EMBL" id="GFS55924.1"/>
    </source>
</evidence>
<gene>
    <name evidence="2" type="ORF">NPIL_507371</name>
</gene>
<feature type="region of interest" description="Disordered" evidence="1">
    <location>
        <begin position="59"/>
        <end position="78"/>
    </location>
</feature>
<protein>
    <submittedName>
        <fullName evidence="2">Uncharacterized protein</fullName>
    </submittedName>
</protein>
<accession>A0A8X6IRC9</accession>